<feature type="region of interest" description="Disordered" evidence="4">
    <location>
        <begin position="68"/>
        <end position="97"/>
    </location>
</feature>
<protein>
    <recommendedName>
        <fullName evidence="7">Ankyrin repeat-containing protein</fullName>
    </recommendedName>
</protein>
<dbReference type="OrthoDB" id="195446at2759"/>
<sequence>MMNSSQTLQLSSSPPLPPSASTKPPLSSRSTWTTQIISSHNHHHVVESLSQQHSEQPPLNELTRRTIQTTTTPPPPIKPSTSSIPISSHSPSSTLTTSSCEMLVVTTTTTTVNGRPSHDYCTPHSKCTNNHHDVTLSRKSCHKDDNHDHHHCEEELTTFECHKEKDFFENDWNHPVLTTTATTNAISEFQTSATSHSSTCSCPRSGPPGVSADTNGTNGTDSPLPSSTTATTATTTTPDTMHDTPNNQTQVEETSPHPLHWSHALIDSPTCTTPPSSHHHHHFTTTTITTTTTTGSSSSDSLGGGGAQSVAILNSSDPTLVYANYMKGTDSKSLLLQYCVLGMEQEFKDLLGREIENLSCSLSSSSSSSSLSSLQTVNHHHYSISTDINTTTTTTTSDTTTTTTNPHVDDQEQPQQEQPQEPMDTTRTTTTHETLHYESSPSSPSQLILAQSKLLTSTFIYSDHDKCSLFHLASKFNQVHLLEFMYDMVPSLIFMKDSKQAHPLFYAVSNNAKESVAFLCNAASVTMNGNNQLLPVSKFVNELDMYGGCCLYLALQKSFFELADLLLLFGANIDISFKTGETMLHRAITERRLDIVEYLCKKGANLLKQNQNNENPLFNVFVHQKKKLSDLNEKTVNGFFTTNNANFCKNGAQFLQNLLKSDCFSSEVIMKGLKQKNSHGRTMFQECIVKGDLPSFKVLLAYLTTRQSSETLSWFVNDVENQKNRTALHLSVVYKQFHMFKMLVESIPGIAKLDATDSDGKTALDIAKDTNQDNVVELFNEMAELQKPKKKKGFGLKSLFSRNKSKNK</sequence>
<feature type="compositionally biased region" description="Low complexity" evidence="4">
    <location>
        <begin position="220"/>
        <end position="239"/>
    </location>
</feature>
<organism evidence="5 6">
    <name type="scientific">Naegleria fowleri</name>
    <name type="common">Brain eating amoeba</name>
    <dbReference type="NCBI Taxonomy" id="5763"/>
    <lineage>
        <taxon>Eukaryota</taxon>
        <taxon>Discoba</taxon>
        <taxon>Heterolobosea</taxon>
        <taxon>Tetramitia</taxon>
        <taxon>Eutetramitia</taxon>
        <taxon>Vahlkampfiidae</taxon>
        <taxon>Naegleria</taxon>
    </lineage>
</organism>
<feature type="compositionally biased region" description="Low complexity" evidence="4">
    <location>
        <begin position="413"/>
        <end position="432"/>
    </location>
</feature>
<evidence type="ECO:0008006" key="7">
    <source>
        <dbReference type="Google" id="ProtNLM"/>
    </source>
</evidence>
<dbReference type="SMART" id="SM00248">
    <property type="entry name" value="ANK"/>
    <property type="match status" value="7"/>
</dbReference>
<reference evidence="5 6" key="1">
    <citation type="journal article" date="2019" name="Sci. Rep.">
        <title>Nanopore sequencing improves the draft genome of the human pathogenic amoeba Naegleria fowleri.</title>
        <authorList>
            <person name="Liechti N."/>
            <person name="Schurch N."/>
            <person name="Bruggmann R."/>
            <person name="Wittwer M."/>
        </authorList>
    </citation>
    <scope>NUCLEOTIDE SEQUENCE [LARGE SCALE GENOMIC DNA]</scope>
    <source>
        <strain evidence="5 6">ATCC 30894</strain>
    </source>
</reference>
<dbReference type="Gene3D" id="1.25.40.20">
    <property type="entry name" value="Ankyrin repeat-containing domain"/>
    <property type="match status" value="2"/>
</dbReference>
<feature type="region of interest" description="Disordered" evidence="4">
    <location>
        <begin position="389"/>
        <end position="443"/>
    </location>
</feature>
<dbReference type="InterPro" id="IPR002110">
    <property type="entry name" value="Ankyrin_rpt"/>
</dbReference>
<evidence type="ECO:0000256" key="4">
    <source>
        <dbReference type="SAM" id="MobiDB-lite"/>
    </source>
</evidence>
<dbReference type="VEuPathDB" id="AmoebaDB:NfTy_068880"/>
<evidence type="ECO:0000256" key="3">
    <source>
        <dbReference type="PROSITE-ProRule" id="PRU00023"/>
    </source>
</evidence>
<feature type="repeat" description="ANK" evidence="3">
    <location>
        <begin position="579"/>
        <end position="611"/>
    </location>
</feature>
<feature type="region of interest" description="Disordered" evidence="4">
    <location>
        <begin position="195"/>
        <end position="257"/>
    </location>
</feature>
<dbReference type="AlphaFoldDB" id="A0A6A5BRM4"/>
<evidence type="ECO:0000313" key="5">
    <source>
        <dbReference type="EMBL" id="KAF0976834.1"/>
    </source>
</evidence>
<evidence type="ECO:0000313" key="6">
    <source>
        <dbReference type="Proteomes" id="UP000444721"/>
    </source>
</evidence>
<dbReference type="Proteomes" id="UP000444721">
    <property type="component" value="Unassembled WGS sequence"/>
</dbReference>
<dbReference type="SUPFAM" id="SSF48403">
    <property type="entry name" value="Ankyrin repeat"/>
    <property type="match status" value="1"/>
</dbReference>
<feature type="compositionally biased region" description="Low complexity" evidence="4">
    <location>
        <begin position="79"/>
        <end position="97"/>
    </location>
</feature>
<feature type="compositionally biased region" description="Low complexity" evidence="4">
    <location>
        <begin position="1"/>
        <end position="28"/>
    </location>
</feature>
<name>A0A6A5BRM4_NAEFO</name>
<proteinExistence type="predicted"/>
<evidence type="ECO:0000256" key="2">
    <source>
        <dbReference type="ARBA" id="ARBA00023043"/>
    </source>
</evidence>
<keyword evidence="1" id="KW-0677">Repeat</keyword>
<dbReference type="PANTHER" id="PTHR24198:SF165">
    <property type="entry name" value="ANKYRIN REPEAT-CONTAINING PROTEIN-RELATED"/>
    <property type="match status" value="1"/>
</dbReference>
<dbReference type="PANTHER" id="PTHR24198">
    <property type="entry name" value="ANKYRIN REPEAT AND PROTEIN KINASE DOMAIN-CONTAINING PROTEIN"/>
    <property type="match status" value="1"/>
</dbReference>
<keyword evidence="6" id="KW-1185">Reference proteome</keyword>
<feature type="region of interest" description="Disordered" evidence="4">
    <location>
        <begin position="1"/>
        <end position="30"/>
    </location>
</feature>
<keyword evidence="2 3" id="KW-0040">ANK repeat</keyword>
<dbReference type="InterPro" id="IPR036770">
    <property type="entry name" value="Ankyrin_rpt-contain_sf"/>
</dbReference>
<feature type="compositionally biased region" description="Low complexity" evidence="4">
    <location>
        <begin position="389"/>
        <end position="405"/>
    </location>
</feature>
<dbReference type="Pfam" id="PF12796">
    <property type="entry name" value="Ank_2"/>
    <property type="match status" value="2"/>
</dbReference>
<dbReference type="GeneID" id="68111347"/>
<feature type="compositionally biased region" description="Polar residues" evidence="4">
    <location>
        <begin position="243"/>
        <end position="253"/>
    </location>
</feature>
<accession>A0A6A5BRM4</accession>
<dbReference type="VEuPathDB" id="AmoebaDB:FDP41_004129"/>
<dbReference type="PROSITE" id="PS50088">
    <property type="entry name" value="ANK_REPEAT"/>
    <property type="match status" value="1"/>
</dbReference>
<comment type="caution">
    <text evidence="5">The sequence shown here is derived from an EMBL/GenBank/DDBJ whole genome shotgun (WGS) entry which is preliminary data.</text>
</comment>
<dbReference type="VEuPathDB" id="AmoebaDB:NF0087900"/>
<dbReference type="EMBL" id="VFQX01000036">
    <property type="protein sequence ID" value="KAF0976834.1"/>
    <property type="molecule type" value="Genomic_DNA"/>
</dbReference>
<dbReference type="RefSeq" id="XP_044561547.1">
    <property type="nucleotide sequence ID" value="XM_044707510.1"/>
</dbReference>
<dbReference type="PROSITE" id="PS50297">
    <property type="entry name" value="ANK_REP_REGION"/>
    <property type="match status" value="1"/>
</dbReference>
<gene>
    <name evidence="5" type="ORF">FDP41_004129</name>
</gene>
<evidence type="ECO:0000256" key="1">
    <source>
        <dbReference type="ARBA" id="ARBA00022737"/>
    </source>
</evidence>